<dbReference type="PANTHER" id="PTHR30193">
    <property type="entry name" value="ABC TRANSPORTER PERMEASE PROTEIN"/>
    <property type="match status" value="1"/>
</dbReference>
<dbReference type="Proteomes" id="UP000184699">
    <property type="component" value="Unassembled WGS sequence"/>
</dbReference>
<name>A0A1N6GJQ3_9MICO</name>
<dbReference type="STRING" id="232089.SAMN05443544_2639"/>
<reference evidence="10" key="1">
    <citation type="submission" date="2016-11" db="EMBL/GenBank/DDBJ databases">
        <authorList>
            <person name="Varghese N."/>
            <person name="Submissions S."/>
        </authorList>
    </citation>
    <scope>NUCLEOTIDE SEQUENCE [LARGE SCALE GENOMIC DNA]</scope>
    <source>
        <strain evidence="10">DSM 8595</strain>
    </source>
</reference>
<keyword evidence="6 7" id="KW-0472">Membrane</keyword>
<dbReference type="Gene3D" id="1.10.3720.10">
    <property type="entry name" value="MetI-like"/>
    <property type="match status" value="1"/>
</dbReference>
<comment type="subcellular location">
    <subcellularLocation>
        <location evidence="1 7">Cell membrane</location>
        <topology evidence="1 7">Multi-pass membrane protein</topology>
    </subcellularLocation>
</comment>
<keyword evidence="2 7" id="KW-0813">Transport</keyword>
<evidence type="ECO:0000256" key="5">
    <source>
        <dbReference type="ARBA" id="ARBA00022989"/>
    </source>
</evidence>
<evidence type="ECO:0000259" key="8">
    <source>
        <dbReference type="PROSITE" id="PS50928"/>
    </source>
</evidence>
<keyword evidence="3" id="KW-1003">Cell membrane</keyword>
<sequence length="309" mass="33696">MTRQLRGRNAAPRRSAAQLSRGRAWWAVLFIGPAGLGLVVFYLWPIIRGIYLSFQDVGPFGGETFVGIDNFVEVFSEPDLGRALLNTLLYAVICLIGIPVAMIIAVLINTKGLKGRSLFRVLFFLPVVTMPVAVALVWRLLLNVDYGVLNLSLRAIGLPGVAWLSTPVVNMVVIAIVGIWMGLGTQIIIFTAGLQGIPDTLIEAAELDGAGPVRRFVSVIVPLLSPTTFLLSVLSVIASMQVFDLIFLMIDPNNPAQSQSQSLVSLFYTRGFLQHDLGAAAAIACVLLAIILVLSAIQFRLQRRWVHYE</sequence>
<evidence type="ECO:0000256" key="2">
    <source>
        <dbReference type="ARBA" id="ARBA00022448"/>
    </source>
</evidence>
<comment type="similarity">
    <text evidence="7">Belongs to the binding-protein-dependent transport system permease family.</text>
</comment>
<dbReference type="AlphaFoldDB" id="A0A1N6GJQ3"/>
<dbReference type="GO" id="GO:0055085">
    <property type="term" value="P:transmembrane transport"/>
    <property type="evidence" value="ECO:0007669"/>
    <property type="project" value="InterPro"/>
</dbReference>
<organism evidence="9 10">
    <name type="scientific">Agromyces cerinus subsp. cerinus</name>
    <dbReference type="NCBI Taxonomy" id="232089"/>
    <lineage>
        <taxon>Bacteria</taxon>
        <taxon>Bacillati</taxon>
        <taxon>Actinomycetota</taxon>
        <taxon>Actinomycetes</taxon>
        <taxon>Micrococcales</taxon>
        <taxon>Microbacteriaceae</taxon>
        <taxon>Agromyces</taxon>
    </lineage>
</organism>
<evidence type="ECO:0000256" key="3">
    <source>
        <dbReference type="ARBA" id="ARBA00022475"/>
    </source>
</evidence>
<dbReference type="RefSeq" id="WP_074260760.1">
    <property type="nucleotide sequence ID" value="NZ_FSRJ01000003.1"/>
</dbReference>
<keyword evidence="5 7" id="KW-1133">Transmembrane helix</keyword>
<evidence type="ECO:0000313" key="9">
    <source>
        <dbReference type="EMBL" id="SIO07746.1"/>
    </source>
</evidence>
<evidence type="ECO:0000256" key="7">
    <source>
        <dbReference type="RuleBase" id="RU363032"/>
    </source>
</evidence>
<dbReference type="EMBL" id="FSRJ01000003">
    <property type="protein sequence ID" value="SIO07746.1"/>
    <property type="molecule type" value="Genomic_DNA"/>
</dbReference>
<feature type="transmembrane region" description="Helical" evidence="7">
    <location>
        <begin position="24"/>
        <end position="44"/>
    </location>
</feature>
<feature type="transmembrane region" description="Helical" evidence="7">
    <location>
        <begin position="121"/>
        <end position="141"/>
    </location>
</feature>
<gene>
    <name evidence="9" type="ORF">SAMN05443544_2639</name>
</gene>
<dbReference type="CDD" id="cd06261">
    <property type="entry name" value="TM_PBP2"/>
    <property type="match status" value="1"/>
</dbReference>
<dbReference type="SUPFAM" id="SSF161098">
    <property type="entry name" value="MetI-like"/>
    <property type="match status" value="1"/>
</dbReference>
<dbReference type="Pfam" id="PF00528">
    <property type="entry name" value="BPD_transp_1"/>
    <property type="match status" value="1"/>
</dbReference>
<dbReference type="OrthoDB" id="4053402at2"/>
<evidence type="ECO:0000256" key="1">
    <source>
        <dbReference type="ARBA" id="ARBA00004651"/>
    </source>
</evidence>
<protein>
    <submittedName>
        <fullName evidence="9">Carbohydrate ABC transporter membrane protein 1, CUT1 family</fullName>
    </submittedName>
</protein>
<evidence type="ECO:0000256" key="6">
    <source>
        <dbReference type="ARBA" id="ARBA00023136"/>
    </source>
</evidence>
<feature type="transmembrane region" description="Helical" evidence="7">
    <location>
        <begin position="277"/>
        <end position="297"/>
    </location>
</feature>
<dbReference type="PROSITE" id="PS50928">
    <property type="entry name" value="ABC_TM1"/>
    <property type="match status" value="1"/>
</dbReference>
<evidence type="ECO:0000256" key="4">
    <source>
        <dbReference type="ARBA" id="ARBA00022692"/>
    </source>
</evidence>
<dbReference type="InterPro" id="IPR051393">
    <property type="entry name" value="ABC_transporter_permease"/>
</dbReference>
<dbReference type="InterPro" id="IPR035906">
    <property type="entry name" value="MetI-like_sf"/>
</dbReference>
<feature type="transmembrane region" description="Helical" evidence="7">
    <location>
        <begin position="88"/>
        <end position="109"/>
    </location>
</feature>
<evidence type="ECO:0000313" key="10">
    <source>
        <dbReference type="Proteomes" id="UP000184699"/>
    </source>
</evidence>
<keyword evidence="4 7" id="KW-0812">Transmembrane</keyword>
<feature type="transmembrane region" description="Helical" evidence="7">
    <location>
        <begin position="161"/>
        <end position="183"/>
    </location>
</feature>
<dbReference type="GO" id="GO:0005886">
    <property type="term" value="C:plasma membrane"/>
    <property type="evidence" value="ECO:0007669"/>
    <property type="project" value="UniProtKB-SubCell"/>
</dbReference>
<proteinExistence type="inferred from homology"/>
<feature type="domain" description="ABC transmembrane type-1" evidence="8">
    <location>
        <begin position="83"/>
        <end position="298"/>
    </location>
</feature>
<keyword evidence="10" id="KW-1185">Reference proteome</keyword>
<dbReference type="InterPro" id="IPR000515">
    <property type="entry name" value="MetI-like"/>
</dbReference>
<dbReference type="PANTHER" id="PTHR30193:SF37">
    <property type="entry name" value="INNER MEMBRANE ABC TRANSPORTER PERMEASE PROTEIN YCJO"/>
    <property type="match status" value="1"/>
</dbReference>
<accession>A0A1N6GJQ3</accession>